<feature type="compositionally biased region" description="Low complexity" evidence="1">
    <location>
        <begin position="210"/>
        <end position="222"/>
    </location>
</feature>
<name>A0ABM0JEX8_APLCA</name>
<feature type="region of interest" description="Disordered" evidence="1">
    <location>
        <begin position="125"/>
        <end position="148"/>
    </location>
</feature>
<feature type="region of interest" description="Disordered" evidence="1">
    <location>
        <begin position="187"/>
        <end position="255"/>
    </location>
</feature>
<organism evidence="2 3">
    <name type="scientific">Aplysia californica</name>
    <name type="common">California sea hare</name>
    <dbReference type="NCBI Taxonomy" id="6500"/>
    <lineage>
        <taxon>Eukaryota</taxon>
        <taxon>Metazoa</taxon>
        <taxon>Spiralia</taxon>
        <taxon>Lophotrochozoa</taxon>
        <taxon>Mollusca</taxon>
        <taxon>Gastropoda</taxon>
        <taxon>Heterobranchia</taxon>
        <taxon>Euthyneura</taxon>
        <taxon>Tectipleura</taxon>
        <taxon>Aplysiida</taxon>
        <taxon>Aplysioidea</taxon>
        <taxon>Aplysiidae</taxon>
        <taxon>Aplysia</taxon>
    </lineage>
</organism>
<gene>
    <name evidence="3" type="primary">LOC101851245</name>
</gene>
<feature type="region of interest" description="Disordered" evidence="1">
    <location>
        <begin position="1"/>
        <end position="22"/>
    </location>
</feature>
<evidence type="ECO:0000313" key="2">
    <source>
        <dbReference type="Proteomes" id="UP000694888"/>
    </source>
</evidence>
<feature type="compositionally biased region" description="Polar residues" evidence="1">
    <location>
        <begin position="243"/>
        <end position="254"/>
    </location>
</feature>
<feature type="compositionally biased region" description="Basic and acidic residues" evidence="1">
    <location>
        <begin position="600"/>
        <end position="612"/>
    </location>
</feature>
<dbReference type="GeneID" id="101851245"/>
<feature type="compositionally biased region" description="Polar residues" evidence="1">
    <location>
        <begin position="564"/>
        <end position="574"/>
    </location>
</feature>
<protein>
    <submittedName>
        <fullName evidence="3">Uncharacterized protein LOC101851245</fullName>
    </submittedName>
</protein>
<accession>A0ABM0JEX8</accession>
<feature type="region of interest" description="Disordered" evidence="1">
    <location>
        <begin position="779"/>
        <end position="798"/>
    </location>
</feature>
<feature type="region of interest" description="Disordered" evidence="1">
    <location>
        <begin position="562"/>
        <end position="641"/>
    </location>
</feature>
<feature type="region of interest" description="Disordered" evidence="1">
    <location>
        <begin position="413"/>
        <end position="441"/>
    </location>
</feature>
<feature type="compositionally biased region" description="Basic residues" evidence="1">
    <location>
        <begin position="814"/>
        <end position="830"/>
    </location>
</feature>
<sequence length="878" mass="96035">MARLPPYPLPLTLDPRPAPNPADVTSSLHQLLVDAYTGKDITRPRDLYTFLSIGHIPDVPAFPRKLLRSRSVHAIRPKRVTFEKEESFHRRKSLGEDASSYVHFDLQHNPPLLPLPAIKTDFLIDPEENNDQDNPDNEAEKDDVSESDSIPKIPISLLRGYHKVNISTTYIFAPDERLTETVKYNPKAILPQISPRKKPKHPRKDQRQCSSNQSNSSSVLSLEIGGTNQSSAESSPRKKYEIVNTTPRRQSNKSVEPIFGVRPECLFIENQLGDKNPLVRDPARSKMSQEMPTKSGGAGMLQDLKDYSGYPDIYWKLRADTVAQPNDLEADMIDRDLYRLRQISTLKLNTVERTFQVKQDPFRKWRGKAGEALFSPKQQKRTVPRQKLTKSKGLVGSHYSVGLPPKVKVTSLKLSDPSSKEKPPEAVTSSPLHHDNNSPAGNLEQLMINATSPGLGATDTSGQPTARHGTIKEEVDPVSITPREAVAASLDAYHRHQRGRESEENLNFGKISVEKLHQNKKKRQKQTVKTTLVRVDLATVDQYNNNNNNRPQRKGLLHPMKYRQPQQNGHSSVSGHALAGHEPDSNHAPGQGEQVTLKEGQGHNPEDGHETAGGEETSWPAGSALDAPAGAAGGGGVDKASSKAASTTAGVATILFDPPTAARTMTHCSLLEPMASTFVYGPSTIGPVEESGDERSVIIQNTHPTPEGSLAGNVSQKGGGLGGGVVNGNPSQQPIKTHHLEVFSERKESLKPIKIPTGRTTYHPGMPAYRLDLVNYPPSNARQSCGRSNSAGPPDSRQTALTAATLQSQNRPFSSRHAHSTRPLSSRHTHTSMTANVELARMPRSADSAGVNIRFAGQGEVILTSSSKEKRAGAVTSR</sequence>
<feature type="compositionally biased region" description="Low complexity" evidence="1">
    <location>
        <begin position="620"/>
        <end position="630"/>
    </location>
</feature>
<feature type="region of interest" description="Disordered" evidence="1">
    <location>
        <begin position="277"/>
        <end position="302"/>
    </location>
</feature>
<proteinExistence type="predicted"/>
<dbReference type="RefSeq" id="XP_005092163.2">
    <property type="nucleotide sequence ID" value="XM_005092106.3"/>
</dbReference>
<feature type="compositionally biased region" description="Acidic residues" evidence="1">
    <location>
        <begin position="125"/>
        <end position="146"/>
    </location>
</feature>
<reference evidence="3" key="1">
    <citation type="submission" date="2025-08" db="UniProtKB">
        <authorList>
            <consortium name="RefSeq"/>
        </authorList>
    </citation>
    <scope>IDENTIFICATION</scope>
</reference>
<dbReference type="Proteomes" id="UP000694888">
    <property type="component" value="Unplaced"/>
</dbReference>
<feature type="region of interest" description="Disordered" evidence="1">
    <location>
        <begin position="375"/>
        <end position="399"/>
    </location>
</feature>
<feature type="region of interest" description="Disordered" evidence="1">
    <location>
        <begin position="807"/>
        <end position="830"/>
    </location>
</feature>
<feature type="compositionally biased region" description="Basic residues" evidence="1">
    <location>
        <begin position="378"/>
        <end position="390"/>
    </location>
</feature>
<evidence type="ECO:0000256" key="1">
    <source>
        <dbReference type="SAM" id="MobiDB-lite"/>
    </source>
</evidence>
<evidence type="ECO:0000313" key="3">
    <source>
        <dbReference type="RefSeq" id="XP_005092163.2"/>
    </source>
</evidence>
<feature type="compositionally biased region" description="Basic residues" evidence="1">
    <location>
        <begin position="195"/>
        <end position="204"/>
    </location>
</feature>
<keyword evidence="2" id="KW-1185">Reference proteome</keyword>